<dbReference type="Proteomes" id="UP000257323">
    <property type="component" value="Unassembled WGS sequence"/>
</dbReference>
<organism evidence="13 14">
    <name type="scientific">Candidatus Saccharicenans subterraneus</name>
    <dbReference type="NCBI Taxonomy" id="2508984"/>
    <lineage>
        <taxon>Bacteria</taxon>
        <taxon>Candidatus Aminicenantota</taxon>
        <taxon>Candidatus Aminicenantia</taxon>
        <taxon>Candidatus Aminicenantales</taxon>
        <taxon>Candidatus Saccharicenantaceae</taxon>
        <taxon>Candidatus Saccharicenans</taxon>
    </lineage>
</organism>
<dbReference type="GO" id="GO:0016779">
    <property type="term" value="F:nucleotidyltransferase activity"/>
    <property type="evidence" value="ECO:0007669"/>
    <property type="project" value="UniProtKB-KW"/>
</dbReference>
<dbReference type="Gene3D" id="1.10.3090.10">
    <property type="entry name" value="cca-adding enzyme, domain 2"/>
    <property type="match status" value="1"/>
</dbReference>
<keyword evidence="6" id="KW-0547">Nucleotide-binding</keyword>
<evidence type="ECO:0000256" key="9">
    <source>
        <dbReference type="ARBA" id="ARBA00022842"/>
    </source>
</evidence>
<reference evidence="13 14" key="1">
    <citation type="submission" date="2018-08" db="EMBL/GenBank/DDBJ databases">
        <title>Genome analysis of the thermophilic bacterium of the candidate phylum Aminicenantes from deep subsurface aquifer revealed its physiology and ecological role.</title>
        <authorList>
            <person name="Kadnikov V.V."/>
            <person name="Mardanov A.V."/>
            <person name="Beletsky A.V."/>
            <person name="Karnachuk O.V."/>
            <person name="Ravin N.V."/>
        </authorList>
    </citation>
    <scope>NUCLEOTIDE SEQUENCE [LARGE SCALE GENOMIC DNA]</scope>
    <source>
        <strain evidence="13">BY38</strain>
    </source>
</reference>
<dbReference type="InterPro" id="IPR003607">
    <property type="entry name" value="HD/PDEase_dom"/>
</dbReference>
<dbReference type="AlphaFoldDB" id="A0A3E2BMF2"/>
<comment type="caution">
    <text evidence="13">The sequence shown here is derived from an EMBL/GenBank/DDBJ whole genome shotgun (WGS) entry which is preliminary data.</text>
</comment>
<keyword evidence="10 11" id="KW-0694">RNA-binding</keyword>
<dbReference type="GO" id="GO:0008033">
    <property type="term" value="P:tRNA processing"/>
    <property type="evidence" value="ECO:0007669"/>
    <property type="project" value="UniProtKB-KW"/>
</dbReference>
<evidence type="ECO:0000259" key="12">
    <source>
        <dbReference type="SMART" id="SM00471"/>
    </source>
</evidence>
<dbReference type="PANTHER" id="PTHR47545">
    <property type="entry name" value="MULTIFUNCTIONAL CCA PROTEIN"/>
    <property type="match status" value="1"/>
</dbReference>
<dbReference type="SUPFAM" id="SSF81301">
    <property type="entry name" value="Nucleotidyltransferase"/>
    <property type="match status" value="1"/>
</dbReference>
<evidence type="ECO:0000256" key="6">
    <source>
        <dbReference type="ARBA" id="ARBA00022741"/>
    </source>
</evidence>
<evidence type="ECO:0000256" key="2">
    <source>
        <dbReference type="ARBA" id="ARBA00022679"/>
    </source>
</evidence>
<dbReference type="InterPro" id="IPR050124">
    <property type="entry name" value="tRNA_CCA-adding_enzyme"/>
</dbReference>
<protein>
    <submittedName>
        <fullName evidence="13">tRNA nucleotidyltransferase</fullName>
    </submittedName>
</protein>
<evidence type="ECO:0000256" key="5">
    <source>
        <dbReference type="ARBA" id="ARBA00022723"/>
    </source>
</evidence>
<evidence type="ECO:0000256" key="10">
    <source>
        <dbReference type="ARBA" id="ARBA00022884"/>
    </source>
</evidence>
<evidence type="ECO:0000256" key="4">
    <source>
        <dbReference type="ARBA" id="ARBA00022695"/>
    </source>
</evidence>
<evidence type="ECO:0000256" key="11">
    <source>
        <dbReference type="RuleBase" id="RU003953"/>
    </source>
</evidence>
<evidence type="ECO:0000256" key="7">
    <source>
        <dbReference type="ARBA" id="ARBA00022800"/>
    </source>
</evidence>
<dbReference type="Pfam" id="PF01743">
    <property type="entry name" value="PolyA_pol"/>
    <property type="match status" value="1"/>
</dbReference>
<keyword evidence="9" id="KW-0460">Magnesium</keyword>
<evidence type="ECO:0000256" key="8">
    <source>
        <dbReference type="ARBA" id="ARBA00022840"/>
    </source>
</evidence>
<dbReference type="InterPro" id="IPR032828">
    <property type="entry name" value="PolyA_RNA-bd"/>
</dbReference>
<evidence type="ECO:0000313" key="14">
    <source>
        <dbReference type="Proteomes" id="UP000257323"/>
    </source>
</evidence>
<dbReference type="GO" id="GO:0042245">
    <property type="term" value="P:RNA repair"/>
    <property type="evidence" value="ECO:0007669"/>
    <property type="project" value="UniProtKB-KW"/>
</dbReference>
<dbReference type="CDD" id="cd00077">
    <property type="entry name" value="HDc"/>
    <property type="match status" value="1"/>
</dbReference>
<dbReference type="Pfam" id="PF12627">
    <property type="entry name" value="PolyA_pol_RNAbd"/>
    <property type="match status" value="1"/>
</dbReference>
<evidence type="ECO:0000256" key="3">
    <source>
        <dbReference type="ARBA" id="ARBA00022694"/>
    </source>
</evidence>
<dbReference type="PANTHER" id="PTHR47545:SF1">
    <property type="entry name" value="MULTIFUNCTIONAL CCA PROTEIN"/>
    <property type="match status" value="1"/>
</dbReference>
<dbReference type="EMBL" id="QUAH01000006">
    <property type="protein sequence ID" value="RFT15884.1"/>
    <property type="molecule type" value="Genomic_DNA"/>
</dbReference>
<dbReference type="InterPro" id="IPR006674">
    <property type="entry name" value="HD_domain"/>
</dbReference>
<dbReference type="GO" id="GO:0003723">
    <property type="term" value="F:RNA binding"/>
    <property type="evidence" value="ECO:0007669"/>
    <property type="project" value="UniProtKB-KW"/>
</dbReference>
<dbReference type="InterPro" id="IPR043519">
    <property type="entry name" value="NT_sf"/>
</dbReference>
<evidence type="ECO:0000313" key="13">
    <source>
        <dbReference type="EMBL" id="RFT15884.1"/>
    </source>
</evidence>
<gene>
    <name evidence="13" type="ORF">OP8BY_2282</name>
</gene>
<sequence length="483" mass="55585">MKKLKADFRHRRLFVQLFGPDVYAVGGFVRDRLRGVPTEEVDLLVQGHPLEEIVQKLQPNGKVDLVGKSFGVIKFTADGHTYDIALPRSDEPRQAAGGQQRGHKDFIIRADPYLPLEKDLERRDFRCNSLALRLSDGTLIDPFRGAEDIKNRIIRLTNPGAFPDDPLRVLRAARFASVLEFSIDPEIYLVAREIDLKGLSVERVNEELFKILLLSRRPSRGLQEMHRLGVLRQLFPELYRLTLSIQDSIFHPEKDEFGHHTVWAHTLLSVDQARAIAEITGLEVTRKLALLLAALFHDTGKPATASWEYKKGRLVITNNGHDLLSEKIARKVFNRQKIFSWNGYNLRQVVPMLIRHHHRVSELWLNRKLVTRKAFNRLAADIKGEIELLVYLDAADRAGRRTRMLTGLDRQAQWLLKKFEELRVNRETIKPLIMGRDLIRLGVPPGPGMGQLLKKIYRLQLDNHFETRAQGLKLARKLVQEKR</sequence>
<feature type="domain" description="HD/PDEase" evidence="12">
    <location>
        <begin position="258"/>
        <end position="410"/>
    </location>
</feature>
<keyword evidence="2 11" id="KW-0808">Transferase</keyword>
<dbReference type="InterPro" id="IPR002646">
    <property type="entry name" value="PolA_pol_head_dom"/>
</dbReference>
<dbReference type="GO" id="GO:0046872">
    <property type="term" value="F:metal ion binding"/>
    <property type="evidence" value="ECO:0007669"/>
    <property type="project" value="UniProtKB-KW"/>
</dbReference>
<dbReference type="SUPFAM" id="SSF81891">
    <property type="entry name" value="Poly A polymerase C-terminal region-like"/>
    <property type="match status" value="1"/>
</dbReference>
<comment type="similarity">
    <text evidence="11">Belongs to the tRNA nucleotidyltransferase/poly(A) polymerase family.</text>
</comment>
<keyword evidence="5" id="KW-0479">Metal-binding</keyword>
<dbReference type="Pfam" id="PF01966">
    <property type="entry name" value="HD"/>
    <property type="match status" value="1"/>
</dbReference>
<accession>A0A3E2BMF2</accession>
<comment type="cofactor">
    <cofactor evidence="1">
        <name>Mg(2+)</name>
        <dbReference type="ChEBI" id="CHEBI:18420"/>
    </cofactor>
</comment>
<evidence type="ECO:0000256" key="1">
    <source>
        <dbReference type="ARBA" id="ARBA00001946"/>
    </source>
</evidence>
<dbReference type="SMART" id="SM00471">
    <property type="entry name" value="HDc"/>
    <property type="match status" value="1"/>
</dbReference>
<dbReference type="GO" id="GO:0005524">
    <property type="term" value="F:ATP binding"/>
    <property type="evidence" value="ECO:0007669"/>
    <property type="project" value="UniProtKB-KW"/>
</dbReference>
<keyword evidence="7" id="KW-0692">RNA repair</keyword>
<dbReference type="Gene3D" id="3.30.460.10">
    <property type="entry name" value="Beta Polymerase, domain 2"/>
    <property type="match status" value="1"/>
</dbReference>
<name>A0A3E2BMF2_9BACT</name>
<dbReference type="CDD" id="cd05398">
    <property type="entry name" value="NT_ClassII-CCAase"/>
    <property type="match status" value="1"/>
</dbReference>
<keyword evidence="8" id="KW-0067">ATP-binding</keyword>
<proteinExistence type="inferred from homology"/>
<keyword evidence="4" id="KW-0548">Nucleotidyltransferase</keyword>
<keyword evidence="3" id="KW-0819">tRNA processing</keyword>